<feature type="transmembrane region" description="Helical" evidence="9">
    <location>
        <begin position="67"/>
        <end position="84"/>
    </location>
</feature>
<comment type="similarity">
    <text evidence="3">Belongs to the major facilitator superfamily. EmrB family.</text>
</comment>
<dbReference type="InterPro" id="IPR011701">
    <property type="entry name" value="MFS"/>
</dbReference>
<organism evidence="11 12">
    <name type="scientific">Goodfellowiella coeruleoviolacea</name>
    <dbReference type="NCBI Taxonomy" id="334858"/>
    <lineage>
        <taxon>Bacteria</taxon>
        <taxon>Bacillati</taxon>
        <taxon>Actinomycetota</taxon>
        <taxon>Actinomycetes</taxon>
        <taxon>Pseudonocardiales</taxon>
        <taxon>Pseudonocardiaceae</taxon>
        <taxon>Goodfellowiella</taxon>
    </lineage>
</organism>
<evidence type="ECO:0000256" key="8">
    <source>
        <dbReference type="ARBA" id="ARBA00023136"/>
    </source>
</evidence>
<dbReference type="InterPro" id="IPR004638">
    <property type="entry name" value="EmrB-like"/>
</dbReference>
<comment type="similarity">
    <text evidence="2">Belongs to the major facilitator superfamily. TCR/Tet family.</text>
</comment>
<dbReference type="Proteomes" id="UP001206128">
    <property type="component" value="Unassembled WGS sequence"/>
</dbReference>
<evidence type="ECO:0000313" key="11">
    <source>
        <dbReference type="EMBL" id="MCP2167614.1"/>
    </source>
</evidence>
<feature type="transmembrane region" description="Helical" evidence="9">
    <location>
        <begin position="123"/>
        <end position="144"/>
    </location>
</feature>
<dbReference type="Gene3D" id="1.20.1250.20">
    <property type="entry name" value="MFS general substrate transporter like domains"/>
    <property type="match status" value="1"/>
</dbReference>
<proteinExistence type="inferred from homology"/>
<keyword evidence="5" id="KW-1003">Cell membrane</keyword>
<dbReference type="InterPro" id="IPR036259">
    <property type="entry name" value="MFS_trans_sf"/>
</dbReference>
<feature type="transmembrane region" description="Helical" evidence="9">
    <location>
        <begin position="151"/>
        <end position="172"/>
    </location>
</feature>
<feature type="transmembrane region" description="Helical" evidence="9">
    <location>
        <begin position="237"/>
        <end position="260"/>
    </location>
</feature>
<keyword evidence="7 9" id="KW-1133">Transmembrane helix</keyword>
<name>A0AAE3KIP4_9PSEU</name>
<protein>
    <submittedName>
        <fullName evidence="11">MFS transporter, DHA2 family, methylenomycin A resistance protein</fullName>
    </submittedName>
</protein>
<feature type="transmembrane region" description="Helical" evidence="9">
    <location>
        <begin position="23"/>
        <end position="47"/>
    </location>
</feature>
<dbReference type="Gene3D" id="1.20.1720.10">
    <property type="entry name" value="Multidrug resistance protein D"/>
    <property type="match status" value="1"/>
</dbReference>
<dbReference type="PANTHER" id="PTHR42718:SF9">
    <property type="entry name" value="MAJOR FACILITATOR SUPERFAMILY MULTIDRUG TRANSPORTER MFSC"/>
    <property type="match status" value="1"/>
</dbReference>
<gene>
    <name evidence="11" type="ORF">LX83_004487</name>
</gene>
<feature type="transmembrane region" description="Helical" evidence="9">
    <location>
        <begin position="178"/>
        <end position="199"/>
    </location>
</feature>
<dbReference type="AlphaFoldDB" id="A0AAE3KIP4"/>
<sequence length="470" mass="47877">MTTHDAATKAGPPAAVGMRSSRAALLTVTCLGQFMVLLDSTIVGAALPDMQQRLHTQLTGLQWIVDAYVLLVAMLLLSGGVFADRFGRRRVFLAGVVVFTLASALCSAASSIGWLIIGRVLQGIGAAALSPASLALLSAAHPVAQERVKAIGLWAGFSGIGLAAGPLAGGVLVDAFGWPAIFLVNVPIGVVLLLVALRVLDESRNPAAPAIDVPGTVLSVLGVGALTYGLIEGGSRGWTSPVILGSFAAAVVILAAFVAVEARRPAPMLPPRLFRQRLFTVSNTAMVVVGFALMGSSFFFSQFFVYVQGSTILGAGLKTLPATLAMVVVSPYAGRLAARYGFRIVVTAGLALAGLGLLALGLVHADTGYGNVWWRLAVVGIGFALTMSPLTGAAIQAVSPQEGGLASGISSTTRQIGAVLGVAVLGAIVRTRESAGASFEAGLTSAFLAAGAVTLVGAAVTGLWLVKPSR</sequence>
<keyword evidence="12" id="KW-1185">Reference proteome</keyword>
<dbReference type="InterPro" id="IPR001958">
    <property type="entry name" value="Tet-R_TetA/multi-R_MdtG-like"/>
</dbReference>
<evidence type="ECO:0000256" key="2">
    <source>
        <dbReference type="ARBA" id="ARBA00007520"/>
    </source>
</evidence>
<evidence type="ECO:0000256" key="5">
    <source>
        <dbReference type="ARBA" id="ARBA00022475"/>
    </source>
</evidence>
<feature type="transmembrane region" description="Helical" evidence="9">
    <location>
        <begin position="372"/>
        <end position="395"/>
    </location>
</feature>
<dbReference type="PANTHER" id="PTHR42718">
    <property type="entry name" value="MAJOR FACILITATOR SUPERFAMILY MULTIDRUG TRANSPORTER MFSC"/>
    <property type="match status" value="1"/>
</dbReference>
<feature type="transmembrane region" description="Helical" evidence="9">
    <location>
        <begin position="444"/>
        <end position="466"/>
    </location>
</feature>
<dbReference type="NCBIfam" id="TIGR00711">
    <property type="entry name" value="efflux_EmrB"/>
    <property type="match status" value="1"/>
</dbReference>
<feature type="transmembrane region" description="Helical" evidence="9">
    <location>
        <begin position="91"/>
        <end position="117"/>
    </location>
</feature>
<keyword evidence="6 9" id="KW-0812">Transmembrane</keyword>
<dbReference type="PROSITE" id="PS00216">
    <property type="entry name" value="SUGAR_TRANSPORT_1"/>
    <property type="match status" value="1"/>
</dbReference>
<dbReference type="EMBL" id="JAMTCK010000010">
    <property type="protein sequence ID" value="MCP2167614.1"/>
    <property type="molecule type" value="Genomic_DNA"/>
</dbReference>
<evidence type="ECO:0000313" key="12">
    <source>
        <dbReference type="Proteomes" id="UP001206128"/>
    </source>
</evidence>
<comment type="caution">
    <text evidence="11">The sequence shown here is derived from an EMBL/GenBank/DDBJ whole genome shotgun (WGS) entry which is preliminary data.</text>
</comment>
<dbReference type="PRINTS" id="PR01035">
    <property type="entry name" value="TCRTETA"/>
</dbReference>
<evidence type="ECO:0000256" key="7">
    <source>
        <dbReference type="ARBA" id="ARBA00022989"/>
    </source>
</evidence>
<evidence type="ECO:0000256" key="6">
    <source>
        <dbReference type="ARBA" id="ARBA00022692"/>
    </source>
</evidence>
<keyword evidence="8 9" id="KW-0472">Membrane</keyword>
<feature type="transmembrane region" description="Helical" evidence="9">
    <location>
        <begin position="281"/>
        <end position="306"/>
    </location>
</feature>
<dbReference type="RefSeq" id="WP_253774654.1">
    <property type="nucleotide sequence ID" value="NZ_JAMTCK010000010.1"/>
</dbReference>
<dbReference type="GO" id="GO:0022857">
    <property type="term" value="F:transmembrane transporter activity"/>
    <property type="evidence" value="ECO:0007669"/>
    <property type="project" value="InterPro"/>
</dbReference>
<dbReference type="InterPro" id="IPR020846">
    <property type="entry name" value="MFS_dom"/>
</dbReference>
<evidence type="ECO:0000256" key="4">
    <source>
        <dbReference type="ARBA" id="ARBA00022448"/>
    </source>
</evidence>
<dbReference type="GO" id="GO:0005886">
    <property type="term" value="C:plasma membrane"/>
    <property type="evidence" value="ECO:0007669"/>
    <property type="project" value="UniProtKB-SubCell"/>
</dbReference>
<evidence type="ECO:0000256" key="9">
    <source>
        <dbReference type="SAM" id="Phobius"/>
    </source>
</evidence>
<reference evidence="11" key="1">
    <citation type="submission" date="2022-06" db="EMBL/GenBank/DDBJ databases">
        <title>Genomic Encyclopedia of Archaeal and Bacterial Type Strains, Phase II (KMG-II): from individual species to whole genera.</title>
        <authorList>
            <person name="Goeker M."/>
        </authorList>
    </citation>
    <scope>NUCLEOTIDE SEQUENCE</scope>
    <source>
        <strain evidence="11">DSM 43935</strain>
    </source>
</reference>
<feature type="transmembrane region" description="Helical" evidence="9">
    <location>
        <begin position="416"/>
        <end position="432"/>
    </location>
</feature>
<feature type="transmembrane region" description="Helical" evidence="9">
    <location>
        <begin position="312"/>
        <end position="333"/>
    </location>
</feature>
<feature type="domain" description="Major facilitator superfamily (MFS) profile" evidence="10">
    <location>
        <begin position="25"/>
        <end position="469"/>
    </location>
</feature>
<accession>A0AAE3KIP4</accession>
<feature type="transmembrane region" description="Helical" evidence="9">
    <location>
        <begin position="211"/>
        <end position="231"/>
    </location>
</feature>
<feature type="transmembrane region" description="Helical" evidence="9">
    <location>
        <begin position="340"/>
        <end position="360"/>
    </location>
</feature>
<evidence type="ECO:0000259" key="10">
    <source>
        <dbReference type="PROSITE" id="PS50850"/>
    </source>
</evidence>
<evidence type="ECO:0000256" key="1">
    <source>
        <dbReference type="ARBA" id="ARBA00004651"/>
    </source>
</evidence>
<dbReference type="SUPFAM" id="SSF103473">
    <property type="entry name" value="MFS general substrate transporter"/>
    <property type="match status" value="1"/>
</dbReference>
<dbReference type="CDD" id="cd17321">
    <property type="entry name" value="MFS_MMR_MDR_like"/>
    <property type="match status" value="1"/>
</dbReference>
<dbReference type="InterPro" id="IPR005829">
    <property type="entry name" value="Sugar_transporter_CS"/>
</dbReference>
<dbReference type="Pfam" id="PF07690">
    <property type="entry name" value="MFS_1"/>
    <property type="match status" value="1"/>
</dbReference>
<comment type="subcellular location">
    <subcellularLocation>
        <location evidence="1">Cell membrane</location>
        <topology evidence="1">Multi-pass membrane protein</topology>
    </subcellularLocation>
</comment>
<dbReference type="PROSITE" id="PS50850">
    <property type="entry name" value="MFS"/>
    <property type="match status" value="1"/>
</dbReference>
<evidence type="ECO:0000256" key="3">
    <source>
        <dbReference type="ARBA" id="ARBA00008537"/>
    </source>
</evidence>
<keyword evidence="4" id="KW-0813">Transport</keyword>